<dbReference type="Proteomes" id="UP000286931">
    <property type="component" value="Unassembled WGS sequence"/>
</dbReference>
<gene>
    <name evidence="2" type="ORF">EHYA_00659</name>
</gene>
<dbReference type="AlphaFoldDB" id="A0A401YEG8"/>
<proteinExistence type="predicted"/>
<comment type="caution">
    <text evidence="2">The sequence shown here is derived from an EMBL/GenBank/DDBJ whole genome shotgun (WGS) entry which is preliminary data.</text>
</comment>
<sequence>MRIRTLVAAVVLTGITAIAGAGTAQADAFGGEVSETVVAFGEGGHHGDFFFVGDGDAAFGFAG</sequence>
<protein>
    <submittedName>
        <fullName evidence="2">Uncharacterized protein</fullName>
    </submittedName>
</protein>
<keyword evidence="1" id="KW-0732">Signal</keyword>
<dbReference type="EMBL" id="BIFH01000013">
    <property type="protein sequence ID" value="GCD93016.1"/>
    <property type="molecule type" value="Genomic_DNA"/>
</dbReference>
<feature type="chain" id="PRO_5019381259" evidence="1">
    <location>
        <begin position="27"/>
        <end position="63"/>
    </location>
</feature>
<accession>A0A401YEG8</accession>
<reference evidence="2 3" key="1">
    <citation type="submission" date="2018-12" db="EMBL/GenBank/DDBJ databases">
        <title>Draft genome sequence of Embleya hyalina NBRC 13850T.</title>
        <authorList>
            <person name="Komaki H."/>
            <person name="Hosoyama A."/>
            <person name="Kimura A."/>
            <person name="Ichikawa N."/>
            <person name="Tamura T."/>
        </authorList>
    </citation>
    <scope>NUCLEOTIDE SEQUENCE [LARGE SCALE GENOMIC DNA]</scope>
    <source>
        <strain evidence="2 3">NBRC 13850</strain>
    </source>
</reference>
<evidence type="ECO:0000313" key="2">
    <source>
        <dbReference type="EMBL" id="GCD93016.1"/>
    </source>
</evidence>
<organism evidence="2 3">
    <name type="scientific">Embleya hyalina</name>
    <dbReference type="NCBI Taxonomy" id="516124"/>
    <lineage>
        <taxon>Bacteria</taxon>
        <taxon>Bacillati</taxon>
        <taxon>Actinomycetota</taxon>
        <taxon>Actinomycetes</taxon>
        <taxon>Kitasatosporales</taxon>
        <taxon>Streptomycetaceae</taxon>
        <taxon>Embleya</taxon>
    </lineage>
</organism>
<evidence type="ECO:0000256" key="1">
    <source>
        <dbReference type="SAM" id="SignalP"/>
    </source>
</evidence>
<dbReference type="RefSeq" id="WP_126635307.1">
    <property type="nucleotide sequence ID" value="NZ_BIFH01000013.1"/>
</dbReference>
<evidence type="ECO:0000313" key="3">
    <source>
        <dbReference type="Proteomes" id="UP000286931"/>
    </source>
</evidence>
<name>A0A401YEG8_9ACTN</name>
<keyword evidence="3" id="KW-1185">Reference proteome</keyword>
<feature type="signal peptide" evidence="1">
    <location>
        <begin position="1"/>
        <end position="26"/>
    </location>
</feature>